<comment type="catalytic activity">
    <reaction evidence="16">
        <text>glutathione(out) + ATP + H2O = glutathione(in) + ADP + phosphate + H(+)</text>
        <dbReference type="Rhea" id="RHEA:29791"/>
        <dbReference type="ChEBI" id="CHEBI:15377"/>
        <dbReference type="ChEBI" id="CHEBI:15378"/>
        <dbReference type="ChEBI" id="CHEBI:30616"/>
        <dbReference type="ChEBI" id="CHEBI:43474"/>
        <dbReference type="ChEBI" id="CHEBI:57925"/>
        <dbReference type="ChEBI" id="CHEBI:456216"/>
        <dbReference type="EC" id="7.4.2.10"/>
    </reaction>
</comment>
<dbReference type="Gene3D" id="3.40.50.300">
    <property type="entry name" value="P-loop containing nucleotide triphosphate hydrolases"/>
    <property type="match status" value="1"/>
</dbReference>
<comment type="function">
    <text evidence="12">Part of the ABC transporter complex GsiABCD involved in glutathione import. Responsible for energy coupling to the transport system.</text>
</comment>
<dbReference type="SMART" id="SM00382">
    <property type="entry name" value="AAA"/>
    <property type="match status" value="1"/>
</dbReference>
<keyword evidence="8" id="KW-0378">Hydrolase</keyword>
<keyword evidence="11" id="KW-0472">Membrane</keyword>
<dbReference type="InterPro" id="IPR013563">
    <property type="entry name" value="Oligopep_ABC_C"/>
</dbReference>
<dbReference type="GO" id="GO:0016887">
    <property type="term" value="F:ATP hydrolysis activity"/>
    <property type="evidence" value="ECO:0007669"/>
    <property type="project" value="InterPro"/>
</dbReference>
<keyword evidence="20" id="KW-1185">Reference proteome</keyword>
<dbReference type="Proteomes" id="UP000241899">
    <property type="component" value="Unassembled WGS sequence"/>
</dbReference>
<evidence type="ECO:0000256" key="11">
    <source>
        <dbReference type="ARBA" id="ARBA00023136"/>
    </source>
</evidence>
<protein>
    <recommendedName>
        <fullName evidence="15">Glutathione import ATP-binding protein GsiA</fullName>
        <ecNumber evidence="14">7.4.2.10</ecNumber>
    </recommendedName>
</protein>
<feature type="region of interest" description="Disordered" evidence="17">
    <location>
        <begin position="228"/>
        <end position="260"/>
    </location>
</feature>
<dbReference type="Pfam" id="PF00005">
    <property type="entry name" value="ABC_tran"/>
    <property type="match status" value="1"/>
</dbReference>
<dbReference type="CDD" id="cd03257">
    <property type="entry name" value="ABC_NikE_OppD_transporters"/>
    <property type="match status" value="1"/>
</dbReference>
<dbReference type="EC" id="7.4.2.10" evidence="14"/>
<evidence type="ECO:0000256" key="14">
    <source>
        <dbReference type="ARBA" id="ARBA00039050"/>
    </source>
</evidence>
<keyword evidence="10" id="KW-1278">Translocase</keyword>
<sequence>MGLVGESGCGKSTLARAVLRLIEPTEGEVLLQGKPIIGLSPAALRSLRAEAQMVFQDPFASLNPRMSVRDLITEPARIAGRIRPQEARDLVVDLLGKVGLEPGVADRYPHQFSGGQRQRLCIARALSVQPALIVADEPVSALDVSVARQVTDLMADVLAREGMALLFISHDMAVVERVSHRIAVMQAGRIVETGPTAQVLANPAHPYARRLLAAVPVPDPARRHCPRATLPLLPEPPALLRPAPAPRPHGRGGAVPPGSG</sequence>
<dbReference type="InterPro" id="IPR003593">
    <property type="entry name" value="AAA+_ATPase"/>
</dbReference>
<dbReference type="PANTHER" id="PTHR43776:SF15">
    <property type="entry name" value="GLUTATHIONE IMPORT ATP-BINDING PROTEIN GSIA"/>
    <property type="match status" value="1"/>
</dbReference>
<comment type="similarity">
    <text evidence="13">Belongs to the ABC transporter superfamily. Glutathione importer (TC 3.A.1.5.11) family.</text>
</comment>
<evidence type="ECO:0000313" key="20">
    <source>
        <dbReference type="Proteomes" id="UP000241899"/>
    </source>
</evidence>
<dbReference type="InterPro" id="IPR027417">
    <property type="entry name" value="P-loop_NTPase"/>
</dbReference>
<accession>A0A2T4JM16</accession>
<comment type="caution">
    <text evidence="19">The sequence shown here is derived from an EMBL/GenBank/DDBJ whole genome shotgun (WGS) entry which is preliminary data.</text>
</comment>
<dbReference type="PANTHER" id="PTHR43776">
    <property type="entry name" value="TRANSPORT ATP-BINDING PROTEIN"/>
    <property type="match status" value="1"/>
</dbReference>
<evidence type="ECO:0000256" key="16">
    <source>
        <dbReference type="ARBA" id="ARBA00047640"/>
    </source>
</evidence>
<evidence type="ECO:0000256" key="7">
    <source>
        <dbReference type="ARBA" id="ARBA00022741"/>
    </source>
</evidence>
<reference evidence="19 20" key="1">
    <citation type="submission" date="2018-03" db="EMBL/GenBank/DDBJ databases">
        <title>Rhodobacter veldkampii.</title>
        <authorList>
            <person name="Meyer T.E."/>
            <person name="Miller S."/>
            <person name="Lodha T."/>
            <person name="Gandham S."/>
            <person name="Chintalapati S."/>
            <person name="Chintalapati V.R."/>
        </authorList>
    </citation>
    <scope>NUCLEOTIDE SEQUENCE [LARGE SCALE GENOMIC DNA]</scope>
    <source>
        <strain evidence="19 20">DSM 11550</strain>
    </source>
</reference>
<evidence type="ECO:0000256" key="4">
    <source>
        <dbReference type="ARBA" id="ARBA00022475"/>
    </source>
</evidence>
<dbReference type="GO" id="GO:0005524">
    <property type="term" value="F:ATP binding"/>
    <property type="evidence" value="ECO:0007669"/>
    <property type="project" value="UniProtKB-KW"/>
</dbReference>
<evidence type="ECO:0000256" key="1">
    <source>
        <dbReference type="ARBA" id="ARBA00004417"/>
    </source>
</evidence>
<evidence type="ECO:0000259" key="18">
    <source>
        <dbReference type="PROSITE" id="PS50893"/>
    </source>
</evidence>
<comment type="subcellular location">
    <subcellularLocation>
        <location evidence="1">Cell inner membrane</location>
        <topology evidence="1">Peripheral membrane protein</topology>
    </subcellularLocation>
</comment>
<keyword evidence="6" id="KW-0677">Repeat</keyword>
<dbReference type="GO" id="GO:0015833">
    <property type="term" value="P:peptide transport"/>
    <property type="evidence" value="ECO:0007669"/>
    <property type="project" value="InterPro"/>
</dbReference>
<dbReference type="AlphaFoldDB" id="A0A2T4JM16"/>
<dbReference type="Pfam" id="PF08352">
    <property type="entry name" value="oligo_HPY"/>
    <property type="match status" value="1"/>
</dbReference>
<evidence type="ECO:0000256" key="8">
    <source>
        <dbReference type="ARBA" id="ARBA00022801"/>
    </source>
</evidence>
<keyword evidence="3" id="KW-0813">Transport</keyword>
<dbReference type="InterPro" id="IPR017871">
    <property type="entry name" value="ABC_transporter-like_CS"/>
</dbReference>
<evidence type="ECO:0000313" key="19">
    <source>
        <dbReference type="EMBL" id="PTE18903.1"/>
    </source>
</evidence>
<keyword evidence="7" id="KW-0547">Nucleotide-binding</keyword>
<dbReference type="EMBL" id="PZKF01000003">
    <property type="protein sequence ID" value="PTE18903.1"/>
    <property type="molecule type" value="Genomic_DNA"/>
</dbReference>
<evidence type="ECO:0000256" key="15">
    <source>
        <dbReference type="ARBA" id="ARBA00041187"/>
    </source>
</evidence>
<dbReference type="PROSITE" id="PS50893">
    <property type="entry name" value="ABC_TRANSPORTER_2"/>
    <property type="match status" value="1"/>
</dbReference>
<dbReference type="GO" id="GO:0055085">
    <property type="term" value="P:transmembrane transport"/>
    <property type="evidence" value="ECO:0007669"/>
    <property type="project" value="UniProtKB-ARBA"/>
</dbReference>
<organism evidence="19 20">
    <name type="scientific">Phaeovulum veldkampii DSM 11550</name>
    <dbReference type="NCBI Taxonomy" id="1185920"/>
    <lineage>
        <taxon>Bacteria</taxon>
        <taxon>Pseudomonadati</taxon>
        <taxon>Pseudomonadota</taxon>
        <taxon>Alphaproteobacteria</taxon>
        <taxon>Rhodobacterales</taxon>
        <taxon>Paracoccaceae</taxon>
        <taxon>Phaeovulum</taxon>
    </lineage>
</organism>
<dbReference type="PROSITE" id="PS00211">
    <property type="entry name" value="ABC_TRANSPORTER_1"/>
    <property type="match status" value="1"/>
</dbReference>
<keyword evidence="9" id="KW-0067">ATP-binding</keyword>
<keyword evidence="5" id="KW-0997">Cell inner membrane</keyword>
<gene>
    <name evidence="19" type="ORF">C5F46_01685</name>
</gene>
<dbReference type="GO" id="GO:0005886">
    <property type="term" value="C:plasma membrane"/>
    <property type="evidence" value="ECO:0007669"/>
    <property type="project" value="UniProtKB-SubCell"/>
</dbReference>
<proteinExistence type="inferred from homology"/>
<name>A0A2T4JM16_9RHOB</name>
<keyword evidence="4" id="KW-1003">Cell membrane</keyword>
<evidence type="ECO:0000256" key="13">
    <source>
        <dbReference type="ARBA" id="ARBA00038416"/>
    </source>
</evidence>
<evidence type="ECO:0000256" key="5">
    <source>
        <dbReference type="ARBA" id="ARBA00022519"/>
    </source>
</evidence>
<evidence type="ECO:0000256" key="12">
    <source>
        <dbReference type="ARBA" id="ARBA00037530"/>
    </source>
</evidence>
<evidence type="ECO:0000256" key="10">
    <source>
        <dbReference type="ARBA" id="ARBA00022967"/>
    </source>
</evidence>
<comment type="subunit">
    <text evidence="2">The complex is composed of two ATP-binding proteins (GsiA), two transmembrane proteins (GsiC and GsiD) and a solute-binding protein (GsiB).</text>
</comment>
<feature type="domain" description="ABC transporter" evidence="18">
    <location>
        <begin position="1"/>
        <end position="212"/>
    </location>
</feature>
<dbReference type="SUPFAM" id="SSF52540">
    <property type="entry name" value="P-loop containing nucleoside triphosphate hydrolases"/>
    <property type="match status" value="1"/>
</dbReference>
<evidence type="ECO:0000256" key="6">
    <source>
        <dbReference type="ARBA" id="ARBA00022737"/>
    </source>
</evidence>
<dbReference type="OrthoDB" id="9802264at2"/>
<dbReference type="InterPro" id="IPR003439">
    <property type="entry name" value="ABC_transporter-like_ATP-bd"/>
</dbReference>
<evidence type="ECO:0000256" key="17">
    <source>
        <dbReference type="SAM" id="MobiDB-lite"/>
    </source>
</evidence>
<dbReference type="InterPro" id="IPR050319">
    <property type="entry name" value="ABC_transp_ATP-bind"/>
</dbReference>
<dbReference type="RefSeq" id="WP_107323641.1">
    <property type="nucleotide sequence ID" value="NZ_NHSP01000043.1"/>
</dbReference>
<evidence type="ECO:0000256" key="3">
    <source>
        <dbReference type="ARBA" id="ARBA00022448"/>
    </source>
</evidence>
<evidence type="ECO:0000256" key="9">
    <source>
        <dbReference type="ARBA" id="ARBA00022840"/>
    </source>
</evidence>
<evidence type="ECO:0000256" key="2">
    <source>
        <dbReference type="ARBA" id="ARBA00011469"/>
    </source>
</evidence>
<feature type="compositionally biased region" description="Gly residues" evidence="17">
    <location>
        <begin position="251"/>
        <end position="260"/>
    </location>
</feature>
<feature type="compositionally biased region" description="Pro residues" evidence="17">
    <location>
        <begin position="233"/>
        <end position="247"/>
    </location>
</feature>